<name>A0A934J591_9BACL</name>
<keyword evidence="1" id="KW-0732">Signal</keyword>
<dbReference type="EMBL" id="JAELUP010000052">
    <property type="protein sequence ID" value="MBJ6361788.1"/>
    <property type="molecule type" value="Genomic_DNA"/>
</dbReference>
<dbReference type="RefSeq" id="WP_199019341.1">
    <property type="nucleotide sequence ID" value="NZ_JAELUP010000052.1"/>
</dbReference>
<evidence type="ECO:0000256" key="1">
    <source>
        <dbReference type="SAM" id="SignalP"/>
    </source>
</evidence>
<keyword evidence="3" id="KW-1185">Reference proteome</keyword>
<organism evidence="2 3">
    <name type="scientific">Paenibacillus roseus</name>
    <dbReference type="NCBI Taxonomy" id="2798579"/>
    <lineage>
        <taxon>Bacteria</taxon>
        <taxon>Bacillati</taxon>
        <taxon>Bacillota</taxon>
        <taxon>Bacilli</taxon>
        <taxon>Bacillales</taxon>
        <taxon>Paenibacillaceae</taxon>
        <taxon>Paenibacillus</taxon>
    </lineage>
</organism>
<feature type="chain" id="PRO_5039653046" description="DUF3244 domain-containing protein" evidence="1">
    <location>
        <begin position="26"/>
        <end position="121"/>
    </location>
</feature>
<evidence type="ECO:0008006" key="4">
    <source>
        <dbReference type="Google" id="ProtNLM"/>
    </source>
</evidence>
<reference evidence="2" key="1">
    <citation type="submission" date="2020-12" db="EMBL/GenBank/DDBJ databases">
        <authorList>
            <person name="Huq M.A."/>
        </authorList>
    </citation>
    <scope>NUCLEOTIDE SEQUENCE</scope>
    <source>
        <strain evidence="2">MAHUQ-46</strain>
    </source>
</reference>
<feature type="signal peptide" evidence="1">
    <location>
        <begin position="1"/>
        <end position="25"/>
    </location>
</feature>
<proteinExistence type="predicted"/>
<sequence>MKIKKLMALMLSAVMLITFATAANANPISNTNVITGQGNLKITGTAYFAQGSPVGLIIAYVYRLENGSEVFIESNRSDVFTNPTVHNYTINFNTVFPPGTYIIRISYAGSLNYLTNYPSFS</sequence>
<evidence type="ECO:0000313" key="2">
    <source>
        <dbReference type="EMBL" id="MBJ6361788.1"/>
    </source>
</evidence>
<gene>
    <name evidence="2" type="ORF">JFN88_10980</name>
</gene>
<protein>
    <recommendedName>
        <fullName evidence="4">DUF3244 domain-containing protein</fullName>
    </recommendedName>
</protein>
<dbReference type="AlphaFoldDB" id="A0A934J591"/>
<comment type="caution">
    <text evidence="2">The sequence shown here is derived from an EMBL/GenBank/DDBJ whole genome shotgun (WGS) entry which is preliminary data.</text>
</comment>
<dbReference type="Proteomes" id="UP000640274">
    <property type="component" value="Unassembled WGS sequence"/>
</dbReference>
<accession>A0A934J591</accession>
<evidence type="ECO:0000313" key="3">
    <source>
        <dbReference type="Proteomes" id="UP000640274"/>
    </source>
</evidence>